<dbReference type="EMBL" id="JAIEZQ010000002">
    <property type="protein sequence ID" value="MBY9076151.1"/>
    <property type="molecule type" value="Genomic_DNA"/>
</dbReference>
<dbReference type="Proteomes" id="UP000754710">
    <property type="component" value="Unassembled WGS sequence"/>
</dbReference>
<organism evidence="1 2">
    <name type="scientific">Nocardioides jiangsuensis</name>
    <dbReference type="NCBI Taxonomy" id="2866161"/>
    <lineage>
        <taxon>Bacteria</taxon>
        <taxon>Bacillati</taxon>
        <taxon>Actinomycetota</taxon>
        <taxon>Actinomycetes</taxon>
        <taxon>Propionibacteriales</taxon>
        <taxon>Nocardioidaceae</taxon>
        <taxon>Nocardioides</taxon>
    </lineage>
</organism>
<sequence>MSARMGYQYVVLRCVPRVDREEFVNVGVVLYCQNAGFLEARCHVSTERLTAFAPELELDGVASALATLEAVCRGDESAGAAGRTPLGTRFGFVSAPRSTVVQPGPIHGGTTDDPGRQIEHLLDALVR</sequence>
<comment type="caution">
    <text evidence="1">The sequence shown here is derived from an EMBL/GenBank/DDBJ whole genome shotgun (WGS) entry which is preliminary data.</text>
</comment>
<gene>
    <name evidence="1" type="ORF">K1X13_15045</name>
</gene>
<name>A0ABS7RN14_9ACTN</name>
<dbReference type="InterPro" id="IPR021398">
    <property type="entry name" value="DUF3037"/>
</dbReference>
<accession>A0ABS7RN14</accession>
<evidence type="ECO:0000313" key="2">
    <source>
        <dbReference type="Proteomes" id="UP000754710"/>
    </source>
</evidence>
<keyword evidence="2" id="KW-1185">Reference proteome</keyword>
<proteinExistence type="predicted"/>
<dbReference type="RefSeq" id="WP_221025833.1">
    <property type="nucleotide sequence ID" value="NZ_JAIEZQ010000002.1"/>
</dbReference>
<evidence type="ECO:0000313" key="1">
    <source>
        <dbReference type="EMBL" id="MBY9076151.1"/>
    </source>
</evidence>
<reference evidence="1 2" key="1">
    <citation type="submission" date="2021-08" db="EMBL/GenBank/DDBJ databases">
        <title>Nocardioides bacterium WL0053 sp. nov., isolated from the sediment.</title>
        <authorList>
            <person name="Wang L."/>
            <person name="Zhang D."/>
            <person name="Zhang A."/>
        </authorList>
    </citation>
    <scope>NUCLEOTIDE SEQUENCE [LARGE SCALE GENOMIC DNA]</scope>
    <source>
        <strain evidence="1 2">WL0053</strain>
    </source>
</reference>
<protein>
    <submittedName>
        <fullName evidence="1">DUF3037 domain-containing protein</fullName>
    </submittedName>
</protein>
<dbReference type="Pfam" id="PF11236">
    <property type="entry name" value="DUF3037"/>
    <property type="match status" value="1"/>
</dbReference>